<protein>
    <recommendedName>
        <fullName evidence="3">DRBM domain-containing protein</fullName>
    </recommendedName>
</protein>
<sequence length="103" mass="11832">MPRSADYTFREPTKELTYSAQMQEWADFYHVELTWVDANVQTNGITEWHTYPCINGHEYPDFVAAGKSLRDARQRAAALIITSPGKLEFARTQPVPPAIYQVR</sequence>
<dbReference type="Proteomes" id="UP000059188">
    <property type="component" value="Unassembled WGS sequence"/>
</dbReference>
<dbReference type="EMBL" id="LN679135">
    <property type="protein sequence ID" value="CEL58935.1"/>
    <property type="molecule type" value="Genomic_DNA"/>
</dbReference>
<reference evidence="1 2" key="1">
    <citation type="submission" date="2014-11" db="EMBL/GenBank/DDBJ databases">
        <authorList>
            <person name="Wibberg Daniel"/>
        </authorList>
    </citation>
    <scope>NUCLEOTIDE SEQUENCE [LARGE SCALE GENOMIC DNA]</scope>
    <source>
        <strain evidence="1">Rhizoctonia solani AG1-IB 7/3/14</strain>
    </source>
</reference>
<organism evidence="1 2">
    <name type="scientific">Thanatephorus cucumeris (strain AG1-IB / isolate 7/3/14)</name>
    <name type="common">Lettuce bottom rot fungus</name>
    <name type="synonym">Rhizoctonia solani</name>
    <dbReference type="NCBI Taxonomy" id="1108050"/>
    <lineage>
        <taxon>Eukaryota</taxon>
        <taxon>Fungi</taxon>
        <taxon>Dikarya</taxon>
        <taxon>Basidiomycota</taxon>
        <taxon>Agaricomycotina</taxon>
        <taxon>Agaricomycetes</taxon>
        <taxon>Cantharellales</taxon>
        <taxon>Ceratobasidiaceae</taxon>
        <taxon>Rhizoctonia</taxon>
        <taxon>Rhizoctonia solani AG-1</taxon>
    </lineage>
</organism>
<proteinExistence type="predicted"/>
<evidence type="ECO:0000313" key="2">
    <source>
        <dbReference type="Proteomes" id="UP000059188"/>
    </source>
</evidence>
<dbReference type="AlphaFoldDB" id="A0A0B7FML3"/>
<evidence type="ECO:0000313" key="1">
    <source>
        <dbReference type="EMBL" id="CEL58935.1"/>
    </source>
</evidence>
<gene>
    <name evidence="1" type="ORF">RSOLAG1IB_08956</name>
</gene>
<dbReference type="SUPFAM" id="SSF54768">
    <property type="entry name" value="dsRNA-binding domain-like"/>
    <property type="match status" value="1"/>
</dbReference>
<name>A0A0B7FML3_THACB</name>
<evidence type="ECO:0008006" key="3">
    <source>
        <dbReference type="Google" id="ProtNLM"/>
    </source>
</evidence>
<keyword evidence="2" id="KW-1185">Reference proteome</keyword>
<dbReference type="OrthoDB" id="3157801at2759"/>
<accession>A0A0B7FML3</accession>